<organism evidence="2 3">
    <name type="scientific">Rhizoctonia solani</name>
    <dbReference type="NCBI Taxonomy" id="456999"/>
    <lineage>
        <taxon>Eukaryota</taxon>
        <taxon>Fungi</taxon>
        <taxon>Dikarya</taxon>
        <taxon>Basidiomycota</taxon>
        <taxon>Agaricomycotina</taxon>
        <taxon>Agaricomycetes</taxon>
        <taxon>Cantharellales</taxon>
        <taxon>Ceratobasidiaceae</taxon>
        <taxon>Rhizoctonia</taxon>
    </lineage>
</organism>
<evidence type="ECO:0000256" key="1">
    <source>
        <dbReference type="SAM" id="MobiDB-lite"/>
    </source>
</evidence>
<dbReference type="Proteomes" id="UP000663850">
    <property type="component" value="Unassembled WGS sequence"/>
</dbReference>
<dbReference type="EMBL" id="CAJMWZ010002949">
    <property type="protein sequence ID" value="CAE6466380.1"/>
    <property type="molecule type" value="Genomic_DNA"/>
</dbReference>
<dbReference type="InterPro" id="IPR029063">
    <property type="entry name" value="SAM-dependent_MTases_sf"/>
</dbReference>
<sequence length="411" mass="46150">MFKFDFDVEEDLAEEKQAGIPGVSDDIRDDRPFKEHTLEELIQTLPDDISYSSVRVGTLALPRRDLFDVRLQLMASEAQNDNPNNKTKEDHAAIEFASRPSDLVPQVYEGGMKTWECSLDLAGYLHDENVRGKRVLEVRNRFPPTVRIFIGNLAAWMWHSYTIPGDLAKAFEPRSSKHGGQHDSIPSAGLQFLGTGIRESFVAHKQTQILTRMVRLRYQILFFYVFSKAGEAYRATVPPPSPKPDPKSKLPDVSNLTLESVPEEDEEETETSDQPQVSYGTHAFNITEPGDLAFTPTLLSAFLNSLASHRIEFRFFSGPWDGFTPTTPYDLVLTSETIYQPTSLPSLVRLLRDATGPSGRCLVAAKMVYFGVGGGIREFEQALEKGRGSARCVWEQREGVGRSIMQVVYDH</sequence>
<reference evidence="2" key="1">
    <citation type="submission" date="2021-01" db="EMBL/GenBank/DDBJ databases">
        <authorList>
            <person name="Kaushik A."/>
        </authorList>
    </citation>
    <scope>NUCLEOTIDE SEQUENCE</scope>
    <source>
        <strain evidence="2">Type strain: AG8-Rh-89/</strain>
    </source>
</reference>
<protein>
    <recommendedName>
        <fullName evidence="4">Histidine protein methyltransferase 1</fullName>
    </recommendedName>
</protein>
<gene>
    <name evidence="2" type="ORF">RDB_LOCUS56987</name>
</gene>
<evidence type="ECO:0008006" key="4">
    <source>
        <dbReference type="Google" id="ProtNLM"/>
    </source>
</evidence>
<comment type="caution">
    <text evidence="2">The sequence shown here is derived from an EMBL/GenBank/DDBJ whole genome shotgun (WGS) entry which is preliminary data.</text>
</comment>
<accession>A0A8H3BXN9</accession>
<name>A0A8H3BXN9_9AGAM</name>
<evidence type="ECO:0000313" key="2">
    <source>
        <dbReference type="EMBL" id="CAE6466380.1"/>
    </source>
</evidence>
<dbReference type="AlphaFoldDB" id="A0A8H3BXN9"/>
<proteinExistence type="predicted"/>
<feature type="compositionally biased region" description="Acidic residues" evidence="1">
    <location>
        <begin position="261"/>
        <end position="271"/>
    </location>
</feature>
<dbReference type="Gene3D" id="3.40.50.150">
    <property type="entry name" value="Vaccinia Virus protein VP39"/>
    <property type="match status" value="2"/>
</dbReference>
<feature type="region of interest" description="Disordered" evidence="1">
    <location>
        <begin position="258"/>
        <end position="278"/>
    </location>
</feature>
<evidence type="ECO:0000313" key="3">
    <source>
        <dbReference type="Proteomes" id="UP000663850"/>
    </source>
</evidence>